<proteinExistence type="predicted"/>
<evidence type="ECO:0000313" key="2">
    <source>
        <dbReference type="EMBL" id="WTP83898.1"/>
    </source>
</evidence>
<protein>
    <submittedName>
        <fullName evidence="3">Uncharacterized protein</fullName>
    </submittedName>
</protein>
<keyword evidence="1" id="KW-1133">Transmembrane helix</keyword>
<gene>
    <name evidence="2" type="ORF">OG477_00065</name>
    <name evidence="3" type="ORF">OG477_45280</name>
</gene>
<dbReference type="EMBL" id="CP108140">
    <property type="protein sequence ID" value="WTP83898.1"/>
    <property type="molecule type" value="Genomic_DNA"/>
</dbReference>
<keyword evidence="1" id="KW-0472">Membrane</keyword>
<dbReference type="AlphaFoldDB" id="A0AAU1IDU7"/>
<sequence>MPSRFTQVSQLAPALTALLAMVAICLLAARGHTEQIPAVAWFGGTAAAGGTILSVTVHIRR</sequence>
<name>A0AAU1IDU7_9ACTN</name>
<reference evidence="3" key="1">
    <citation type="submission" date="2022-10" db="EMBL/GenBank/DDBJ databases">
        <title>The complete genomes of actinobacterial strains from the NBC collection.</title>
        <authorList>
            <person name="Joergensen T.S."/>
            <person name="Alvarez Arevalo M."/>
            <person name="Sterndorff E.B."/>
            <person name="Faurdal D."/>
            <person name="Vuksanovic O."/>
            <person name="Mourched A.-S."/>
            <person name="Charusanti P."/>
            <person name="Shaw S."/>
            <person name="Blin K."/>
            <person name="Weber T."/>
        </authorList>
    </citation>
    <scope>NUCLEOTIDE SEQUENCE</scope>
    <source>
        <strain evidence="3">NBC 00180</strain>
    </source>
</reference>
<accession>A0AAU1IDU7</accession>
<evidence type="ECO:0000256" key="1">
    <source>
        <dbReference type="SAM" id="Phobius"/>
    </source>
</evidence>
<organism evidence="3">
    <name type="scientific">Streptomyces sp. NBC_00180</name>
    <dbReference type="NCBI Taxonomy" id="2903632"/>
    <lineage>
        <taxon>Bacteria</taxon>
        <taxon>Bacillati</taxon>
        <taxon>Actinomycetota</taxon>
        <taxon>Actinomycetes</taxon>
        <taxon>Kitasatosporales</taxon>
        <taxon>Streptomycetaceae</taxon>
        <taxon>Streptomyces</taxon>
    </lineage>
</organism>
<evidence type="ECO:0000313" key="3">
    <source>
        <dbReference type="EMBL" id="WTP91939.1"/>
    </source>
</evidence>
<keyword evidence="1" id="KW-0812">Transmembrane</keyword>
<feature type="transmembrane region" description="Helical" evidence="1">
    <location>
        <begin position="12"/>
        <end position="32"/>
    </location>
</feature>
<dbReference type="EMBL" id="CP108140">
    <property type="protein sequence ID" value="WTP91939.1"/>
    <property type="molecule type" value="Genomic_DNA"/>
</dbReference>
<feature type="transmembrane region" description="Helical" evidence="1">
    <location>
        <begin position="38"/>
        <end position="59"/>
    </location>
</feature>